<dbReference type="STRING" id="1230455.C462_03154"/>
<organism evidence="2 3">
    <name type="scientific">Halorubrum distributum JCM 13916</name>
    <dbReference type="NCBI Taxonomy" id="1230455"/>
    <lineage>
        <taxon>Archaea</taxon>
        <taxon>Methanobacteriati</taxon>
        <taxon>Methanobacteriota</taxon>
        <taxon>Stenosarchaea group</taxon>
        <taxon>Halobacteria</taxon>
        <taxon>Halobacteriales</taxon>
        <taxon>Haloferacaceae</taxon>
        <taxon>Halorubrum</taxon>
        <taxon>Halorubrum distributum group</taxon>
    </lineage>
</organism>
<name>M0PRL0_9EURY</name>
<dbReference type="EMBL" id="AOJJ01000033">
    <property type="protein sequence ID" value="EMA72214.1"/>
    <property type="molecule type" value="Genomic_DNA"/>
</dbReference>
<dbReference type="InterPro" id="IPR015943">
    <property type="entry name" value="WD40/YVTN_repeat-like_dom_sf"/>
</dbReference>
<dbReference type="PATRIC" id="fig|1230455.3.peg.565"/>
<comment type="caution">
    <text evidence="2">The sequence shown here is derived from an EMBL/GenBank/DDBJ whole genome shotgun (WGS) entry which is preliminary data.</text>
</comment>
<dbReference type="Proteomes" id="UP000011528">
    <property type="component" value="Unassembled WGS sequence"/>
</dbReference>
<accession>M0PRL0</accession>
<evidence type="ECO:0000313" key="3">
    <source>
        <dbReference type="Proteomes" id="UP000011528"/>
    </source>
</evidence>
<dbReference type="PROSITE" id="PS51318">
    <property type="entry name" value="TAT"/>
    <property type="match status" value="1"/>
</dbReference>
<sequence>MRNEKNRSPVPTPSRRRFLATAAVGLAAATAGCGYVPGGGDLAWEESLPTGGLAFSSDRWFRATTDRLVTVENQSGRTYDFEAEDWRDLSNAAVSVLTPDGIARGVGETERQAVGAPTVGGDTVFLPVEDGRLTAVDLAADAPSVGGSGATEPADGSEEESTDGPVCWRVDTGALLAAESGSDETSESEDDGTADGTDATGPTLRGVRASDALAVAVGARGIAAFDAETGDPAFAVPDLWTGVGIADATPRVAVDGETVWTLVPGDAPTVGDGDAAVVGYDRDGERRAERAVAADREWLVAVGGTVVAGAPGASVAGFDRDLDRRFVIETSAPTTRPTAIPPGEERIYWSRGRTLTALDVAAGEVAFERAGLPPDHLAVDAAGAYLAENEGGFDDESEARMVAVGAGGSVRWEAPFPAGVEPESLYAVGGRVIALDSGRAYGFRATAGERWSPLG</sequence>
<proteinExistence type="predicted"/>
<dbReference type="Gene3D" id="2.130.10.10">
    <property type="entry name" value="YVTN repeat-like/Quinoprotein amine dehydrogenase"/>
    <property type="match status" value="1"/>
</dbReference>
<feature type="region of interest" description="Disordered" evidence="1">
    <location>
        <begin position="140"/>
        <end position="166"/>
    </location>
</feature>
<evidence type="ECO:0008006" key="4">
    <source>
        <dbReference type="Google" id="ProtNLM"/>
    </source>
</evidence>
<dbReference type="InterPro" id="IPR006311">
    <property type="entry name" value="TAT_signal"/>
</dbReference>
<evidence type="ECO:0000313" key="2">
    <source>
        <dbReference type="EMBL" id="EMA72214.1"/>
    </source>
</evidence>
<feature type="compositionally biased region" description="Acidic residues" evidence="1">
    <location>
        <begin position="181"/>
        <end position="193"/>
    </location>
</feature>
<protein>
    <recommendedName>
        <fullName evidence="4">Pyrrolo-quinoline quinone</fullName>
    </recommendedName>
</protein>
<evidence type="ECO:0000256" key="1">
    <source>
        <dbReference type="SAM" id="MobiDB-lite"/>
    </source>
</evidence>
<gene>
    <name evidence="2" type="ORF">C462_03154</name>
</gene>
<dbReference type="AlphaFoldDB" id="M0PRL0"/>
<dbReference type="PROSITE" id="PS51257">
    <property type="entry name" value="PROKAR_LIPOPROTEIN"/>
    <property type="match status" value="1"/>
</dbReference>
<reference evidence="2 3" key="1">
    <citation type="journal article" date="2014" name="PLoS Genet.">
        <title>Phylogenetically driven sequencing of extremely halophilic archaea reveals strategies for static and dynamic osmo-response.</title>
        <authorList>
            <person name="Becker E.A."/>
            <person name="Seitzer P.M."/>
            <person name="Tritt A."/>
            <person name="Larsen D."/>
            <person name="Krusor M."/>
            <person name="Yao A.I."/>
            <person name="Wu D."/>
            <person name="Madern D."/>
            <person name="Eisen J.A."/>
            <person name="Darling A.E."/>
            <person name="Facciotti M.T."/>
        </authorList>
    </citation>
    <scope>NUCLEOTIDE SEQUENCE [LARGE SCALE GENOMIC DNA]</scope>
    <source>
        <strain evidence="2 3">JCM 13916</strain>
    </source>
</reference>
<dbReference type="RefSeq" id="WP_007993580.1">
    <property type="nucleotide sequence ID" value="NZ_AOJJ01000033.1"/>
</dbReference>
<feature type="region of interest" description="Disordered" evidence="1">
    <location>
        <begin position="178"/>
        <end position="205"/>
    </location>
</feature>